<evidence type="ECO:0000256" key="1">
    <source>
        <dbReference type="SAM" id="SignalP"/>
    </source>
</evidence>
<dbReference type="Proteomes" id="UP000265341">
    <property type="component" value="Unassembled WGS sequence"/>
</dbReference>
<reference evidence="2 3" key="1">
    <citation type="submission" date="2018-08" db="EMBL/GenBank/DDBJ databases">
        <title>Meiothermus roseus NBRC 110900 genome sequencing project.</title>
        <authorList>
            <person name="Da Costa M.S."/>
            <person name="Albuquerque L."/>
            <person name="Raposo P."/>
            <person name="Froufe H.J.C."/>
            <person name="Barroso C.S."/>
            <person name="Egas C."/>
        </authorList>
    </citation>
    <scope>NUCLEOTIDE SEQUENCE [LARGE SCALE GENOMIC DNA]</scope>
    <source>
        <strain evidence="2 3">NBRC 110900</strain>
    </source>
</reference>
<dbReference type="EMBL" id="QWLA01000059">
    <property type="protein sequence ID" value="RIH84336.1"/>
    <property type="molecule type" value="Genomic_DNA"/>
</dbReference>
<comment type="caution">
    <text evidence="2">The sequence shown here is derived from an EMBL/GenBank/DDBJ whole genome shotgun (WGS) entry which is preliminary data.</text>
</comment>
<accession>A0A399EL13</accession>
<sequence>MRGRPQALLALLLGVALAQQPGTEAVASVEQVAALIDQAQRQVVYVAPGLYSPPVAQALHRAAVQRGVQVLVLLEASQVNEPSSYGAALAFLAPERPLFVRVVQAVRTAPRLLLDSRVLVEGPLVAGDAFDTRPTALTRDYVRLAVEVDRFNRTWEKAGRCRPTAYLAAGELVLRCRI</sequence>
<evidence type="ECO:0000313" key="3">
    <source>
        <dbReference type="Proteomes" id="UP000265341"/>
    </source>
</evidence>
<proteinExistence type="predicted"/>
<evidence type="ECO:0008006" key="4">
    <source>
        <dbReference type="Google" id="ProtNLM"/>
    </source>
</evidence>
<protein>
    <recommendedName>
        <fullName evidence="4">Phospholipase D-like domain-containing protein</fullName>
    </recommendedName>
</protein>
<dbReference type="RefSeq" id="WP_245969920.1">
    <property type="nucleotide sequence ID" value="NZ_QWLA01000059.1"/>
</dbReference>
<dbReference type="SUPFAM" id="SSF56024">
    <property type="entry name" value="Phospholipase D/nuclease"/>
    <property type="match status" value="1"/>
</dbReference>
<dbReference type="AlphaFoldDB" id="A0A399EL13"/>
<feature type="signal peptide" evidence="1">
    <location>
        <begin position="1"/>
        <end position="18"/>
    </location>
</feature>
<organism evidence="2 3">
    <name type="scientific">Calidithermus roseus</name>
    <dbReference type="NCBI Taxonomy" id="1644118"/>
    <lineage>
        <taxon>Bacteria</taxon>
        <taxon>Thermotogati</taxon>
        <taxon>Deinococcota</taxon>
        <taxon>Deinococci</taxon>
        <taxon>Thermales</taxon>
        <taxon>Thermaceae</taxon>
        <taxon>Calidithermus</taxon>
    </lineage>
</organism>
<dbReference type="Gene3D" id="3.30.870.10">
    <property type="entry name" value="Endonuclease Chain A"/>
    <property type="match status" value="1"/>
</dbReference>
<keyword evidence="3" id="KW-1185">Reference proteome</keyword>
<keyword evidence="1" id="KW-0732">Signal</keyword>
<name>A0A399EL13_9DEIN</name>
<gene>
    <name evidence="2" type="ORF">Mrose_02685</name>
</gene>
<feature type="chain" id="PRO_5017480419" description="Phospholipase D-like domain-containing protein" evidence="1">
    <location>
        <begin position="19"/>
        <end position="178"/>
    </location>
</feature>
<evidence type="ECO:0000313" key="2">
    <source>
        <dbReference type="EMBL" id="RIH84336.1"/>
    </source>
</evidence>